<name>R0IA06_9BRAS</name>
<sequence>MNKLLNLCRSLKSSIDATVGAAARAASQSILLAHETDDRRLPYTCDEEVVVSLREAGFGEVMFVPYLRRMVIRSLLA</sequence>
<organism evidence="1 2">
    <name type="scientific">Capsella rubella</name>
    <dbReference type="NCBI Taxonomy" id="81985"/>
    <lineage>
        <taxon>Eukaryota</taxon>
        <taxon>Viridiplantae</taxon>
        <taxon>Streptophyta</taxon>
        <taxon>Embryophyta</taxon>
        <taxon>Tracheophyta</taxon>
        <taxon>Spermatophyta</taxon>
        <taxon>Magnoliopsida</taxon>
        <taxon>eudicotyledons</taxon>
        <taxon>Gunneridae</taxon>
        <taxon>Pentapetalae</taxon>
        <taxon>rosids</taxon>
        <taxon>malvids</taxon>
        <taxon>Brassicales</taxon>
        <taxon>Brassicaceae</taxon>
        <taxon>Camelineae</taxon>
        <taxon>Capsella</taxon>
    </lineage>
</organism>
<reference evidence="2" key="1">
    <citation type="journal article" date="2013" name="Nat. Genet.">
        <title>The Capsella rubella genome and the genomic consequences of rapid mating system evolution.</title>
        <authorList>
            <person name="Slotte T."/>
            <person name="Hazzouri K.M."/>
            <person name="Agren J.A."/>
            <person name="Koenig D."/>
            <person name="Maumus F."/>
            <person name="Guo Y.L."/>
            <person name="Steige K."/>
            <person name="Platts A.E."/>
            <person name="Escobar J.S."/>
            <person name="Newman L.K."/>
            <person name="Wang W."/>
            <person name="Mandakova T."/>
            <person name="Vello E."/>
            <person name="Smith L.M."/>
            <person name="Henz S.R."/>
            <person name="Steffen J."/>
            <person name="Takuno S."/>
            <person name="Brandvain Y."/>
            <person name="Coop G."/>
            <person name="Andolfatto P."/>
            <person name="Hu T.T."/>
            <person name="Blanchette M."/>
            <person name="Clark R.M."/>
            <person name="Quesneville H."/>
            <person name="Nordborg M."/>
            <person name="Gaut B.S."/>
            <person name="Lysak M.A."/>
            <person name="Jenkins J."/>
            <person name="Grimwood J."/>
            <person name="Chapman J."/>
            <person name="Prochnik S."/>
            <person name="Shu S."/>
            <person name="Rokhsar D."/>
            <person name="Schmutz J."/>
            <person name="Weigel D."/>
            <person name="Wright S.I."/>
        </authorList>
    </citation>
    <scope>NUCLEOTIDE SEQUENCE [LARGE SCALE GENOMIC DNA]</scope>
    <source>
        <strain evidence="2">cv. Monte Gargano</strain>
    </source>
</reference>
<protein>
    <submittedName>
        <fullName evidence="1">Uncharacterized protein</fullName>
    </submittedName>
</protein>
<evidence type="ECO:0000313" key="1">
    <source>
        <dbReference type="EMBL" id="EOA39264.1"/>
    </source>
</evidence>
<accession>R0IA06</accession>
<evidence type="ECO:0000313" key="2">
    <source>
        <dbReference type="Proteomes" id="UP000029121"/>
    </source>
</evidence>
<proteinExistence type="predicted"/>
<dbReference type="EMBL" id="KB870805">
    <property type="protein sequence ID" value="EOA39264.1"/>
    <property type="molecule type" value="Genomic_DNA"/>
</dbReference>
<gene>
    <name evidence="1" type="ORF">CARUB_v10012269mg</name>
</gene>
<dbReference type="STRING" id="81985.R0IA06"/>
<dbReference type="Proteomes" id="UP000029121">
    <property type="component" value="Unassembled WGS sequence"/>
</dbReference>
<keyword evidence="2" id="KW-1185">Reference proteome</keyword>
<dbReference type="AlphaFoldDB" id="R0IA06"/>